<reference evidence="1 2" key="1">
    <citation type="journal article" date="2024" name="Proc. Natl. Acad. Sci. U.S.A.">
        <title>The evolutionary genomics of adaptation to stress in wild rhizobium bacteria.</title>
        <authorList>
            <person name="Kehlet-Delgado H."/>
            <person name="Montoya A.P."/>
            <person name="Jensen K.T."/>
            <person name="Wendlandt C.E."/>
            <person name="Dexheimer C."/>
            <person name="Roberts M."/>
            <person name="Torres Martinez L."/>
            <person name="Friesen M.L."/>
            <person name="Griffitts J.S."/>
            <person name="Porter S.S."/>
        </authorList>
    </citation>
    <scope>NUCLEOTIDE SEQUENCE [LARGE SCALE GENOMIC DNA]</scope>
    <source>
        <strain evidence="1 2">M0729</strain>
    </source>
</reference>
<evidence type="ECO:0000313" key="2">
    <source>
        <dbReference type="Proteomes" id="UP001464387"/>
    </source>
</evidence>
<gene>
    <name evidence="1" type="ORF">NKI33_20655</name>
</gene>
<organism evidence="1 2">
    <name type="scientific">Mesorhizobium opportunistum</name>
    <dbReference type="NCBI Taxonomy" id="593909"/>
    <lineage>
        <taxon>Bacteria</taxon>
        <taxon>Pseudomonadati</taxon>
        <taxon>Pseudomonadota</taxon>
        <taxon>Alphaproteobacteria</taxon>
        <taxon>Hyphomicrobiales</taxon>
        <taxon>Phyllobacteriaceae</taxon>
        <taxon>Mesorhizobium</taxon>
    </lineage>
</organism>
<dbReference type="RefSeq" id="WP_156937908.1">
    <property type="nucleotide sequence ID" value="NZ_JAMYMT010000009.1"/>
</dbReference>
<sequence length="95" mass="10602">MAEAHCPNGEAEQDASRLNWASLTMEARLRFIALQDPADNWMVYDLHSEVPAEFTCKVLYGLSREEAEHLTVLANAKFRSRTAIAEPMLGRPALG</sequence>
<dbReference type="EMBL" id="JAMYPJ010000031">
    <property type="protein sequence ID" value="MER8935358.1"/>
    <property type="molecule type" value="Genomic_DNA"/>
</dbReference>
<comment type="caution">
    <text evidence="1">The sequence shown here is derived from an EMBL/GenBank/DDBJ whole genome shotgun (WGS) entry which is preliminary data.</text>
</comment>
<evidence type="ECO:0000313" key="1">
    <source>
        <dbReference type="EMBL" id="MER8935358.1"/>
    </source>
</evidence>
<dbReference type="Proteomes" id="UP001464387">
    <property type="component" value="Unassembled WGS sequence"/>
</dbReference>
<accession>A0ABV1YJL3</accession>
<name>A0ABV1YJL3_9HYPH</name>
<proteinExistence type="predicted"/>
<keyword evidence="2" id="KW-1185">Reference proteome</keyword>
<protein>
    <submittedName>
        <fullName evidence="1">Uncharacterized protein</fullName>
    </submittedName>
</protein>